<organism evidence="3 4">
    <name type="scientific">Robertkochia marina</name>
    <dbReference type="NCBI Taxonomy" id="1227945"/>
    <lineage>
        <taxon>Bacteria</taxon>
        <taxon>Pseudomonadati</taxon>
        <taxon>Bacteroidota</taxon>
        <taxon>Flavobacteriia</taxon>
        <taxon>Flavobacteriales</taxon>
        <taxon>Flavobacteriaceae</taxon>
        <taxon>Robertkochia</taxon>
    </lineage>
</organism>
<proteinExistence type="predicted"/>
<accession>A0A4S3M2M8</accession>
<dbReference type="InterPro" id="IPR010869">
    <property type="entry name" value="DUF1501"/>
</dbReference>
<dbReference type="Pfam" id="PF18962">
    <property type="entry name" value="Por_Secre_tail"/>
    <property type="match status" value="1"/>
</dbReference>
<name>A0A4S3M2M8_9FLAO</name>
<dbReference type="PANTHER" id="PTHR43737:SF1">
    <property type="entry name" value="DUF1501 DOMAIN-CONTAINING PROTEIN"/>
    <property type="match status" value="1"/>
</dbReference>
<dbReference type="OrthoDB" id="9779968at2"/>
<evidence type="ECO:0000259" key="2">
    <source>
        <dbReference type="Pfam" id="PF18962"/>
    </source>
</evidence>
<dbReference type="GO" id="GO:0005509">
    <property type="term" value="F:calcium ion binding"/>
    <property type="evidence" value="ECO:0007669"/>
    <property type="project" value="InterPro"/>
</dbReference>
<comment type="caution">
    <text evidence="3">The sequence shown here is derived from an EMBL/GenBank/DDBJ whole genome shotgun (WGS) entry which is preliminary data.</text>
</comment>
<dbReference type="AlphaFoldDB" id="A0A4S3M2M8"/>
<dbReference type="PANTHER" id="PTHR43737">
    <property type="entry name" value="BLL7424 PROTEIN"/>
    <property type="match status" value="1"/>
</dbReference>
<keyword evidence="1" id="KW-0732">Signal</keyword>
<dbReference type="EMBL" id="SSMC01000002">
    <property type="protein sequence ID" value="THD67735.1"/>
    <property type="molecule type" value="Genomic_DNA"/>
</dbReference>
<dbReference type="NCBIfam" id="TIGR04183">
    <property type="entry name" value="Por_Secre_tail"/>
    <property type="match status" value="1"/>
</dbReference>
<evidence type="ECO:0000313" key="4">
    <source>
        <dbReference type="Proteomes" id="UP000305939"/>
    </source>
</evidence>
<protein>
    <submittedName>
        <fullName evidence="3">DUF1501 domain-containing protein</fullName>
    </submittedName>
</protein>
<dbReference type="RefSeq" id="WP_136335940.1">
    <property type="nucleotide sequence ID" value="NZ_QXMP01000020.1"/>
</dbReference>
<dbReference type="Proteomes" id="UP000305939">
    <property type="component" value="Unassembled WGS sequence"/>
</dbReference>
<evidence type="ECO:0000313" key="3">
    <source>
        <dbReference type="EMBL" id="THD67735.1"/>
    </source>
</evidence>
<sequence>MDRRTFIHQMAHAAAMPALFSTLGLDLLTLSSFSNLNSTREQGNILIVVVLNGGNDGLNTLIPLNMMSPLSSARPHVFLPENKIINLGTNDLGLHPSMPFFKSLHDEERLKIIHSVGYPDPNFSHFRSKDIWYSASDANEYLNSGWLGRYIEDRHPEFPEAYPTDNYPHPLSIEIGYNASLQFTGNKSFTSVVASNPQHFYEIINEFDNEYPSSNAGEKLKYIQLMAKQANYYGEVLRDTFSKGTLSGVDYPRSNLADQFKIIAKLISGGLQTRIYKVELGGFDTHASQVDSSDTTQGQHSFLLKSLNDAIEAFMKTMDAQNQSDRILGMTLSEFGRTVHSNGSNGTDHGSVAPMFFFGNKLDTKILGENPVVPTDIDIQFDLPLQHDFRSVYQAVIKQWLGGESNTSREVLYKDFEHIQLISDKYLDADLDGVANAFDQCPTTPLGAAVDLNGCELFTLPPDNYKIEVVSLACNGLQDGMIAVDVLEKRYTYSVYVTELDKSFLIDSGNEHHLEISGLNVGAYNLQFSVIDKPNYSQQFSVTLNQPKPLSAATKVDTTAKTVDVQLGNAEEYFIELNGKMTSTKDPNITLSLMPGLNKLSVSTSKSCQGKYEEEIFVGEKISHYPNPVNNELFILIPGSDTTTQLNIISLTGQRIFSGSMDIPSSRRLQINTSSYTPGIYLVTVKGNTVNTSFKMIRR</sequence>
<dbReference type="InterPro" id="IPR026444">
    <property type="entry name" value="Secre_tail"/>
</dbReference>
<dbReference type="SUPFAM" id="SSF103647">
    <property type="entry name" value="TSP type-3 repeat"/>
    <property type="match status" value="1"/>
</dbReference>
<keyword evidence="4" id="KW-1185">Reference proteome</keyword>
<dbReference type="Pfam" id="PF07394">
    <property type="entry name" value="DUF1501"/>
    <property type="match status" value="1"/>
</dbReference>
<dbReference type="InterPro" id="IPR028974">
    <property type="entry name" value="TSP_type-3_rpt"/>
</dbReference>
<gene>
    <name evidence="3" type="ORF">E7Z59_08760</name>
</gene>
<feature type="domain" description="Secretion system C-terminal sorting" evidence="2">
    <location>
        <begin position="625"/>
        <end position="696"/>
    </location>
</feature>
<evidence type="ECO:0000256" key="1">
    <source>
        <dbReference type="ARBA" id="ARBA00022729"/>
    </source>
</evidence>
<reference evidence="3 4" key="1">
    <citation type="submission" date="2019-04" db="EMBL/GenBank/DDBJ databases">
        <title>Draft genome sequence of Robertkochia marina CC-AMO-30D.</title>
        <authorList>
            <person name="Hameed A."/>
            <person name="Lin S.-Y."/>
            <person name="Shahina M."/>
            <person name="Lai W.-A."/>
            <person name="Young C.-C."/>
        </authorList>
    </citation>
    <scope>NUCLEOTIDE SEQUENCE [LARGE SCALE GENOMIC DNA]</scope>
    <source>
        <strain evidence="3 4">CC-AMO-30D</strain>
    </source>
</reference>